<dbReference type="KEGG" id="ccot:CCAX7_34510"/>
<sequence length="86" mass="9534">MAQNGNADRKLSVPLTMADQDDDMDLEEGESYIVVGEAGEDVAFEICEDLEIALGVRDAMQEDGFVVRMFQAHEVDIVIEEEPSKN</sequence>
<dbReference type="AlphaFoldDB" id="A0A402CYC1"/>
<organism evidence="1 2">
    <name type="scientific">Capsulimonas corticalis</name>
    <dbReference type="NCBI Taxonomy" id="2219043"/>
    <lineage>
        <taxon>Bacteria</taxon>
        <taxon>Bacillati</taxon>
        <taxon>Armatimonadota</taxon>
        <taxon>Armatimonadia</taxon>
        <taxon>Capsulimonadales</taxon>
        <taxon>Capsulimonadaceae</taxon>
        <taxon>Capsulimonas</taxon>
    </lineage>
</organism>
<evidence type="ECO:0000313" key="2">
    <source>
        <dbReference type="Proteomes" id="UP000287394"/>
    </source>
</evidence>
<protein>
    <submittedName>
        <fullName evidence="1">Uncharacterized protein</fullName>
    </submittedName>
</protein>
<proteinExistence type="predicted"/>
<keyword evidence="2" id="KW-1185">Reference proteome</keyword>
<gene>
    <name evidence="1" type="ORF">CCAX7_34510</name>
</gene>
<reference evidence="1 2" key="1">
    <citation type="journal article" date="2019" name="Int. J. Syst. Evol. Microbiol.">
        <title>Capsulimonas corticalis gen. nov., sp. nov., an aerobic capsulated bacterium, of a novel bacterial order, Capsulimonadales ord. nov., of the class Armatimonadia of the phylum Armatimonadetes.</title>
        <authorList>
            <person name="Li J."/>
            <person name="Kudo C."/>
            <person name="Tonouchi A."/>
        </authorList>
    </citation>
    <scope>NUCLEOTIDE SEQUENCE [LARGE SCALE GENOMIC DNA]</scope>
    <source>
        <strain evidence="1 2">AX-7</strain>
    </source>
</reference>
<dbReference type="RefSeq" id="WP_119322317.1">
    <property type="nucleotide sequence ID" value="NZ_AP025739.1"/>
</dbReference>
<accession>A0A402CYC1</accession>
<dbReference type="Proteomes" id="UP000287394">
    <property type="component" value="Chromosome"/>
</dbReference>
<name>A0A402CYC1_9BACT</name>
<evidence type="ECO:0000313" key="1">
    <source>
        <dbReference type="EMBL" id="BDI31400.1"/>
    </source>
</evidence>
<dbReference type="EMBL" id="AP025739">
    <property type="protein sequence ID" value="BDI31400.1"/>
    <property type="molecule type" value="Genomic_DNA"/>
</dbReference>